<comment type="caution">
    <text evidence="10">The sequence shown here is derived from an EMBL/GenBank/DDBJ whole genome shotgun (WGS) entry which is preliminary data.</text>
</comment>
<evidence type="ECO:0000256" key="1">
    <source>
        <dbReference type="ARBA" id="ARBA00012552"/>
    </source>
</evidence>
<dbReference type="InterPro" id="IPR011545">
    <property type="entry name" value="DEAD/DEAH_box_helicase_dom"/>
</dbReference>
<dbReference type="EMBL" id="JAZGQO010000007">
    <property type="protein sequence ID" value="KAK6182289.1"/>
    <property type="molecule type" value="Genomic_DNA"/>
</dbReference>
<dbReference type="Gene3D" id="3.40.50.300">
    <property type="entry name" value="P-loop containing nucleotide triphosphate hydrolases"/>
    <property type="match status" value="2"/>
</dbReference>
<dbReference type="PROSITE" id="PS51194">
    <property type="entry name" value="HELICASE_CTER"/>
    <property type="match status" value="1"/>
</dbReference>
<dbReference type="InterPro" id="IPR014001">
    <property type="entry name" value="Helicase_ATP-bd"/>
</dbReference>
<dbReference type="SMART" id="SM00487">
    <property type="entry name" value="DEXDc"/>
    <property type="match status" value="1"/>
</dbReference>
<protein>
    <recommendedName>
        <fullName evidence="1">RNA helicase</fullName>
        <ecNumber evidence="1">3.6.4.13</ecNumber>
    </recommendedName>
</protein>
<evidence type="ECO:0000259" key="9">
    <source>
        <dbReference type="PROSITE" id="PS51195"/>
    </source>
</evidence>
<feature type="domain" description="Helicase ATP-binding" evidence="7">
    <location>
        <begin position="157"/>
        <end position="352"/>
    </location>
</feature>
<dbReference type="InterPro" id="IPR014014">
    <property type="entry name" value="RNA_helicase_DEAD_Q_motif"/>
</dbReference>
<dbReference type="PROSITE" id="PS51195">
    <property type="entry name" value="Q_MOTIF"/>
    <property type="match status" value="1"/>
</dbReference>
<keyword evidence="2" id="KW-0547">Nucleotide-binding</keyword>
<dbReference type="PANTHER" id="PTHR47960">
    <property type="entry name" value="DEAD-BOX ATP-DEPENDENT RNA HELICASE 50"/>
    <property type="match status" value="1"/>
</dbReference>
<keyword evidence="5" id="KW-0067">ATP-binding</keyword>
<keyword evidence="11" id="KW-1185">Reference proteome</keyword>
<accession>A0AAN8JUF1</accession>
<dbReference type="GO" id="GO:0003724">
    <property type="term" value="F:RNA helicase activity"/>
    <property type="evidence" value="ECO:0007669"/>
    <property type="project" value="UniProtKB-EC"/>
</dbReference>
<organism evidence="10 11">
    <name type="scientific">Patella caerulea</name>
    <name type="common">Rayed Mediterranean limpet</name>
    <dbReference type="NCBI Taxonomy" id="87958"/>
    <lineage>
        <taxon>Eukaryota</taxon>
        <taxon>Metazoa</taxon>
        <taxon>Spiralia</taxon>
        <taxon>Lophotrochozoa</taxon>
        <taxon>Mollusca</taxon>
        <taxon>Gastropoda</taxon>
        <taxon>Patellogastropoda</taxon>
        <taxon>Patelloidea</taxon>
        <taxon>Patellidae</taxon>
        <taxon>Patella</taxon>
    </lineage>
</organism>
<dbReference type="EC" id="3.6.4.13" evidence="1"/>
<feature type="domain" description="Helicase C-terminal" evidence="8">
    <location>
        <begin position="378"/>
        <end position="529"/>
    </location>
</feature>
<evidence type="ECO:0000256" key="3">
    <source>
        <dbReference type="ARBA" id="ARBA00022801"/>
    </source>
</evidence>
<evidence type="ECO:0000313" key="11">
    <source>
        <dbReference type="Proteomes" id="UP001347796"/>
    </source>
</evidence>
<keyword evidence="4" id="KW-0347">Helicase</keyword>
<dbReference type="GO" id="GO:0016787">
    <property type="term" value="F:hydrolase activity"/>
    <property type="evidence" value="ECO:0007669"/>
    <property type="project" value="UniProtKB-KW"/>
</dbReference>
<feature type="domain" description="DEAD-box RNA helicase Q" evidence="9">
    <location>
        <begin position="126"/>
        <end position="154"/>
    </location>
</feature>
<keyword evidence="3" id="KW-0378">Hydrolase</keyword>
<sequence>MWRLSRAILTKCLEQRAMIIGKTMSTSSEPLPVITMPQKMIKKLDRHKTGIREREEKLRRMGRRSQTMVISCKRSEYNCHKGERFQDQNDRNLASHGWKHSKSVGDYFTLVSYSKNPAVLEEDKREKFSDQNVNSRLVEGLKELGFINMTKVQSESISKILNGQQLIMAAETGSGKTLAYLVPIIERIEQQIKQFGKENPWNSPYAIILTPSHELTEQIGSVIESLSNYTDVRYHMEFGGRGTQGKLAWPISRSMDILISTPGVLAKLLTAGQIKGSNLQHIILDEADTLLDDSFSGSVNHIIRKLQASSGASVRDEDVIVNKGVQFILVSATLAKGLQDIIGNLIPVDKMARVTTAGLHRLMPHVPQKFFRVSNADKAEHIIKLLKTKQKPTLVFCNKSETVYWLSQTLLENNIDNIILSGALQERERQGRFLQFQEGKYDVMVATDIASRGLDTTMVEHIINFDFPLFMSDYIHRVGRVGRVGAPNSGHVTSLISQKWDVDLLWKIEIAARKQSELHNVNANIKRKIDGIIAQKYGVD</sequence>
<reference evidence="10 11" key="1">
    <citation type="submission" date="2024-01" db="EMBL/GenBank/DDBJ databases">
        <title>The genome of the rayed Mediterranean limpet Patella caerulea (Linnaeus, 1758).</title>
        <authorList>
            <person name="Anh-Thu Weber A."/>
            <person name="Halstead-Nussloch G."/>
        </authorList>
    </citation>
    <scope>NUCLEOTIDE SEQUENCE [LARGE SCALE GENOMIC DNA]</scope>
    <source>
        <strain evidence="10">AATW-2023a</strain>
        <tissue evidence="10">Whole specimen</tissue>
    </source>
</reference>
<evidence type="ECO:0000256" key="5">
    <source>
        <dbReference type="ARBA" id="ARBA00022840"/>
    </source>
</evidence>
<evidence type="ECO:0000313" key="10">
    <source>
        <dbReference type="EMBL" id="KAK6182289.1"/>
    </source>
</evidence>
<feature type="short sequence motif" description="Q motif" evidence="6">
    <location>
        <begin position="126"/>
        <end position="154"/>
    </location>
</feature>
<dbReference type="InterPro" id="IPR001650">
    <property type="entry name" value="Helicase_C-like"/>
</dbReference>
<dbReference type="Proteomes" id="UP001347796">
    <property type="component" value="Unassembled WGS sequence"/>
</dbReference>
<evidence type="ECO:0000259" key="8">
    <source>
        <dbReference type="PROSITE" id="PS51194"/>
    </source>
</evidence>
<name>A0AAN8JUF1_PATCE</name>
<proteinExistence type="predicted"/>
<dbReference type="Pfam" id="PF00271">
    <property type="entry name" value="Helicase_C"/>
    <property type="match status" value="1"/>
</dbReference>
<dbReference type="SUPFAM" id="SSF52540">
    <property type="entry name" value="P-loop containing nucleoside triphosphate hydrolases"/>
    <property type="match status" value="1"/>
</dbReference>
<evidence type="ECO:0000256" key="2">
    <source>
        <dbReference type="ARBA" id="ARBA00022741"/>
    </source>
</evidence>
<dbReference type="AlphaFoldDB" id="A0AAN8JUF1"/>
<evidence type="ECO:0000256" key="6">
    <source>
        <dbReference type="PROSITE-ProRule" id="PRU00552"/>
    </source>
</evidence>
<dbReference type="GO" id="GO:0003676">
    <property type="term" value="F:nucleic acid binding"/>
    <property type="evidence" value="ECO:0007669"/>
    <property type="project" value="InterPro"/>
</dbReference>
<dbReference type="CDD" id="cd18787">
    <property type="entry name" value="SF2_C_DEAD"/>
    <property type="match status" value="1"/>
</dbReference>
<gene>
    <name evidence="10" type="ORF">SNE40_010004</name>
</gene>
<dbReference type="GO" id="GO:0005524">
    <property type="term" value="F:ATP binding"/>
    <property type="evidence" value="ECO:0007669"/>
    <property type="project" value="UniProtKB-KW"/>
</dbReference>
<dbReference type="PROSITE" id="PS51192">
    <property type="entry name" value="HELICASE_ATP_BIND_1"/>
    <property type="match status" value="1"/>
</dbReference>
<evidence type="ECO:0000259" key="7">
    <source>
        <dbReference type="PROSITE" id="PS51192"/>
    </source>
</evidence>
<dbReference type="Pfam" id="PF00270">
    <property type="entry name" value="DEAD"/>
    <property type="match status" value="1"/>
</dbReference>
<dbReference type="SMART" id="SM00490">
    <property type="entry name" value="HELICc"/>
    <property type="match status" value="1"/>
</dbReference>
<dbReference type="InterPro" id="IPR027417">
    <property type="entry name" value="P-loop_NTPase"/>
</dbReference>
<evidence type="ECO:0000256" key="4">
    <source>
        <dbReference type="ARBA" id="ARBA00022806"/>
    </source>
</evidence>